<dbReference type="GO" id="GO:0005680">
    <property type="term" value="C:anaphase-promoting complex"/>
    <property type="evidence" value="ECO:0007669"/>
    <property type="project" value="TreeGrafter"/>
</dbReference>
<keyword evidence="3" id="KW-0131">Cell cycle</keyword>
<protein>
    <submittedName>
        <fullName evidence="3">Cell division cycle protein 27 like B</fullName>
    </submittedName>
</protein>
<dbReference type="Proteomes" id="UP000053555">
    <property type="component" value="Unassembled WGS sequence"/>
</dbReference>
<proteinExistence type="inferred from homology"/>
<comment type="similarity">
    <text evidence="2">Belongs to the APC3/CDC27 family.</text>
</comment>
<evidence type="ECO:0000256" key="1">
    <source>
        <dbReference type="ARBA" id="ARBA00022803"/>
    </source>
</evidence>
<dbReference type="SUPFAM" id="SSF48452">
    <property type="entry name" value="TPR-like"/>
    <property type="match status" value="1"/>
</dbReference>
<dbReference type="PANTHER" id="PTHR12558:SF13">
    <property type="entry name" value="CELL DIVISION CYCLE PROTEIN 27 HOMOLOG"/>
    <property type="match status" value="1"/>
</dbReference>
<dbReference type="Pfam" id="PF14559">
    <property type="entry name" value="TPR_19"/>
    <property type="match status" value="1"/>
</dbReference>
<dbReference type="GO" id="GO:0031145">
    <property type="term" value="P:anaphase-promoting complex-dependent catabolic process"/>
    <property type="evidence" value="ECO:0007669"/>
    <property type="project" value="TreeGrafter"/>
</dbReference>
<dbReference type="GO" id="GO:0007091">
    <property type="term" value="P:metaphase/anaphase transition of mitotic cell cycle"/>
    <property type="evidence" value="ECO:0007669"/>
    <property type="project" value="TreeGrafter"/>
</dbReference>
<dbReference type="EMBL" id="KN668607">
    <property type="protein sequence ID" value="KHN05245.1"/>
    <property type="molecule type" value="Genomic_DNA"/>
</dbReference>
<sequence>MSVLHRSYLGIAFHALKRSGEALPIMEKAILEDKKNPVPMYQKANILINLERIDDDLDVLKELKEVQPHESSVYALMGNVYRKAAVEKLITPDEFQEEDDC</sequence>
<accession>A0A0B2P7F5</accession>
<dbReference type="InterPro" id="IPR011990">
    <property type="entry name" value="TPR-like_helical_dom_sf"/>
</dbReference>
<gene>
    <name evidence="3" type="ORF">glysoja_042968</name>
</gene>
<keyword evidence="1" id="KW-0802">TPR repeat</keyword>
<dbReference type="GO" id="GO:0051301">
    <property type="term" value="P:cell division"/>
    <property type="evidence" value="ECO:0007669"/>
    <property type="project" value="UniProtKB-KW"/>
</dbReference>
<dbReference type="PANTHER" id="PTHR12558">
    <property type="entry name" value="CELL DIVISION CYCLE 16,23,27"/>
    <property type="match status" value="1"/>
</dbReference>
<dbReference type="GO" id="GO:0016567">
    <property type="term" value="P:protein ubiquitination"/>
    <property type="evidence" value="ECO:0007669"/>
    <property type="project" value="TreeGrafter"/>
</dbReference>
<keyword evidence="3" id="KW-0132">Cell division</keyword>
<dbReference type="Gene3D" id="1.25.40.10">
    <property type="entry name" value="Tetratricopeptide repeat domain"/>
    <property type="match status" value="1"/>
</dbReference>
<evidence type="ECO:0000256" key="2">
    <source>
        <dbReference type="ARBA" id="ARBA00038210"/>
    </source>
</evidence>
<evidence type="ECO:0000313" key="3">
    <source>
        <dbReference type="EMBL" id="KHN05245.1"/>
    </source>
</evidence>
<dbReference type="AlphaFoldDB" id="A0A0B2P7F5"/>
<dbReference type="GO" id="GO:0005737">
    <property type="term" value="C:cytoplasm"/>
    <property type="evidence" value="ECO:0007669"/>
    <property type="project" value="TreeGrafter"/>
</dbReference>
<organism evidence="3">
    <name type="scientific">Glycine soja</name>
    <name type="common">Wild soybean</name>
    <dbReference type="NCBI Taxonomy" id="3848"/>
    <lineage>
        <taxon>Eukaryota</taxon>
        <taxon>Viridiplantae</taxon>
        <taxon>Streptophyta</taxon>
        <taxon>Embryophyta</taxon>
        <taxon>Tracheophyta</taxon>
        <taxon>Spermatophyta</taxon>
        <taxon>Magnoliopsida</taxon>
        <taxon>eudicotyledons</taxon>
        <taxon>Gunneridae</taxon>
        <taxon>Pentapetalae</taxon>
        <taxon>rosids</taxon>
        <taxon>fabids</taxon>
        <taxon>Fabales</taxon>
        <taxon>Fabaceae</taxon>
        <taxon>Papilionoideae</taxon>
        <taxon>50 kb inversion clade</taxon>
        <taxon>NPAAA clade</taxon>
        <taxon>indigoferoid/millettioid clade</taxon>
        <taxon>Phaseoleae</taxon>
        <taxon>Glycine</taxon>
        <taxon>Glycine subgen. Soja</taxon>
    </lineage>
</organism>
<name>A0A0B2P7F5_GLYSO</name>
<reference evidence="3" key="1">
    <citation type="submission" date="2014-07" db="EMBL/GenBank/DDBJ databases">
        <title>Identification of a novel salt tolerance gene in wild soybean by whole-genome sequencing.</title>
        <authorList>
            <person name="Lam H.-M."/>
            <person name="Qi X."/>
            <person name="Li M.-W."/>
            <person name="Liu X."/>
            <person name="Xie M."/>
            <person name="Ni M."/>
            <person name="Xu X."/>
        </authorList>
    </citation>
    <scope>NUCLEOTIDE SEQUENCE [LARGE SCALE GENOMIC DNA]</scope>
    <source>
        <tissue evidence="3">Root</tissue>
    </source>
</reference>